<gene>
    <name evidence="2" type="ORF">FOZ62_010799</name>
</gene>
<reference evidence="2 3" key="1">
    <citation type="submission" date="2020-04" db="EMBL/GenBank/DDBJ databases">
        <title>Perkinsus olseni comparative genomics.</title>
        <authorList>
            <person name="Bogema D.R."/>
        </authorList>
    </citation>
    <scope>NUCLEOTIDE SEQUENCE [LARGE SCALE GENOMIC DNA]</scope>
    <source>
        <strain evidence="2">ATCC PRA-205</strain>
    </source>
</reference>
<feature type="non-terminal residue" evidence="2">
    <location>
        <position position="1"/>
    </location>
</feature>
<dbReference type="EMBL" id="JABANM010024631">
    <property type="protein sequence ID" value="KAF4715910.1"/>
    <property type="molecule type" value="Genomic_DNA"/>
</dbReference>
<dbReference type="Proteomes" id="UP000574390">
    <property type="component" value="Unassembled WGS sequence"/>
</dbReference>
<evidence type="ECO:0000313" key="3">
    <source>
        <dbReference type="Proteomes" id="UP000574390"/>
    </source>
</evidence>
<feature type="compositionally biased region" description="Polar residues" evidence="1">
    <location>
        <begin position="82"/>
        <end position="100"/>
    </location>
</feature>
<protein>
    <submittedName>
        <fullName evidence="2">Uncharacterized protein</fullName>
    </submittedName>
</protein>
<accession>A0A7J6R899</accession>
<evidence type="ECO:0000256" key="1">
    <source>
        <dbReference type="SAM" id="MobiDB-lite"/>
    </source>
</evidence>
<sequence length="176" mass="19381">SKRAMNDRVDEENEAFGAPFKDDIAGNLPKVPEYESVVRPYRHDYKHPSNPNEVMKSASHYSKKMFKESKKVGNAMMGQVLKNASKSQKTLQKATKSMMNPQAIGPQSHRRSSHHAKDEDGNVSSQKEPEEEDGETPPPPPPPEASDIPAASPTTEADGDDEIIVVQEGTSPDDEQ</sequence>
<evidence type="ECO:0000313" key="2">
    <source>
        <dbReference type="EMBL" id="KAF4715910.1"/>
    </source>
</evidence>
<proteinExistence type="predicted"/>
<feature type="region of interest" description="Disordered" evidence="1">
    <location>
        <begin position="76"/>
        <end position="176"/>
    </location>
</feature>
<comment type="caution">
    <text evidence="2">The sequence shown here is derived from an EMBL/GenBank/DDBJ whole genome shotgun (WGS) entry which is preliminary data.</text>
</comment>
<feature type="non-terminal residue" evidence="2">
    <location>
        <position position="176"/>
    </location>
</feature>
<feature type="region of interest" description="Disordered" evidence="1">
    <location>
        <begin position="1"/>
        <end position="21"/>
    </location>
</feature>
<organism evidence="2 3">
    <name type="scientific">Perkinsus olseni</name>
    <name type="common">Perkinsus atlanticus</name>
    <dbReference type="NCBI Taxonomy" id="32597"/>
    <lineage>
        <taxon>Eukaryota</taxon>
        <taxon>Sar</taxon>
        <taxon>Alveolata</taxon>
        <taxon>Perkinsozoa</taxon>
        <taxon>Perkinsea</taxon>
        <taxon>Perkinsida</taxon>
        <taxon>Perkinsidae</taxon>
        <taxon>Perkinsus</taxon>
    </lineage>
</organism>
<dbReference type="AlphaFoldDB" id="A0A7J6R899"/>
<name>A0A7J6R899_PEROL</name>